<name>A0A8J6NY82_9BACT</name>
<protein>
    <submittedName>
        <fullName evidence="3">Uncharacterized protein</fullName>
    </submittedName>
</protein>
<sequence length="363" mass="42193">MNTIKNIHLGYRQLKFDFDQSEAHDAGKLLTHIDVRIADNDCVRFDEVVTHFSEQPHNWTQNYVRMLMLDLFRDAKIQFQVDGENILPKNARQHLSESTQWKHIEIIKPEVIGQTDLVKAQQLANRLFGPIDFQGQNSLCRSIRKHLRIWKIDLETYRKFADTGNYPGQHNIDTLLLLIEKHLSRHDPAEFIKDFFEQEDSLLEASVQFAKLSHFYKNQMYIWSSLIEAVEMFEPDQETLKKDSDAKNALQRLYEIMISPEPYDAIDEISGLIASVKAVHDVIVEHKTDAARRAAIDELEKKIKQMTLVLDRKNASSDLRNKALLPLQTLRRNIQKASNISFIHQYSQNAVNEFELALDLLDA</sequence>
<proteinExistence type="predicted"/>
<comment type="caution">
    <text evidence="3">The sequence shown here is derived from an EMBL/GenBank/DDBJ whole genome shotgun (WGS) entry which is preliminary data.</text>
</comment>
<feature type="domain" description="Probable ATP-binding protein BrxC winged helix-turn-helix" evidence="1">
    <location>
        <begin position="28"/>
        <end position="91"/>
    </location>
</feature>
<organism evidence="3 4">
    <name type="scientific">Candidatus Desulfatibia profunda</name>
    <dbReference type="NCBI Taxonomy" id="2841695"/>
    <lineage>
        <taxon>Bacteria</taxon>
        <taxon>Pseudomonadati</taxon>
        <taxon>Thermodesulfobacteriota</taxon>
        <taxon>Desulfobacteria</taxon>
        <taxon>Desulfobacterales</taxon>
        <taxon>Desulfobacterales incertae sedis</taxon>
        <taxon>Candidatus Desulfatibia</taxon>
    </lineage>
</organism>
<reference evidence="3 4" key="1">
    <citation type="submission" date="2020-08" db="EMBL/GenBank/DDBJ databases">
        <title>Bridging the membrane lipid divide: bacteria of the FCB group superphylum have the potential to synthesize archaeal ether lipids.</title>
        <authorList>
            <person name="Villanueva L."/>
            <person name="Von Meijenfeldt F.A.B."/>
            <person name="Westbye A.B."/>
            <person name="Yadav S."/>
            <person name="Hopmans E.C."/>
            <person name="Dutilh B.E."/>
            <person name="Sinninghe Damste J.S."/>
        </authorList>
    </citation>
    <scope>NUCLEOTIDE SEQUENCE [LARGE SCALE GENOMIC DNA]</scope>
    <source>
        <strain evidence="3">NIOZ-UU30</strain>
    </source>
</reference>
<accession>A0A8J6NY82</accession>
<dbReference type="AlphaFoldDB" id="A0A8J6NY82"/>
<dbReference type="InterPro" id="IPR058038">
    <property type="entry name" value="BREX_BrxC_wHTH"/>
</dbReference>
<dbReference type="Pfam" id="PF25792">
    <property type="entry name" value="BREX_BrxC_helical"/>
    <property type="match status" value="1"/>
</dbReference>
<dbReference type="EMBL" id="JACNJH010000198">
    <property type="protein sequence ID" value="MBC8362506.1"/>
    <property type="molecule type" value="Genomic_DNA"/>
</dbReference>
<feature type="domain" description="Probable ATP-binding protein BrxC alpha-helical" evidence="2">
    <location>
        <begin position="118"/>
        <end position="236"/>
    </location>
</feature>
<gene>
    <name evidence="3" type="ORF">H8E23_14035</name>
</gene>
<dbReference type="Proteomes" id="UP000603434">
    <property type="component" value="Unassembled WGS sequence"/>
</dbReference>
<dbReference type="Pfam" id="PF25791">
    <property type="entry name" value="WHD_BREX_BrxC"/>
    <property type="match status" value="1"/>
</dbReference>
<evidence type="ECO:0000313" key="4">
    <source>
        <dbReference type="Proteomes" id="UP000603434"/>
    </source>
</evidence>
<evidence type="ECO:0000259" key="1">
    <source>
        <dbReference type="Pfam" id="PF25791"/>
    </source>
</evidence>
<dbReference type="InterPro" id="IPR058037">
    <property type="entry name" value="BREX_BrxC_helical"/>
</dbReference>
<evidence type="ECO:0000259" key="2">
    <source>
        <dbReference type="Pfam" id="PF25792"/>
    </source>
</evidence>
<evidence type="ECO:0000313" key="3">
    <source>
        <dbReference type="EMBL" id="MBC8362506.1"/>
    </source>
</evidence>